<evidence type="ECO:0000256" key="7">
    <source>
        <dbReference type="ARBA" id="ARBA00023125"/>
    </source>
</evidence>
<sequence>MPSILAVDDDVNIRDLIRMSLDREGFTVYPAEDGLAALETMDRARIDLAVVDLMMPRMNGYALCDEIKRYGDIPVLMLTALGSTEDIVKGFRQGADDYLVKPFEPAELVVRIRALLKRYRINASQTIELGRTIIDRLQYSVLVNGAGVHVPPKEFELLFCLAGSPDRTFTRQQLVEQCWGYDYEGGERTVDVHIGRLRERLAPLECGFAIMTVHGLGYKLVSRL</sequence>
<evidence type="ECO:0000256" key="13">
    <source>
        <dbReference type="PROSITE-ProRule" id="PRU01091"/>
    </source>
</evidence>
<evidence type="ECO:0000259" key="15">
    <source>
        <dbReference type="PROSITE" id="PS51755"/>
    </source>
</evidence>
<dbReference type="Pfam" id="PF00072">
    <property type="entry name" value="Response_reg"/>
    <property type="match status" value="1"/>
</dbReference>
<proteinExistence type="predicted"/>
<dbReference type="PANTHER" id="PTHR48111">
    <property type="entry name" value="REGULATOR OF RPOS"/>
    <property type="match status" value="1"/>
</dbReference>
<keyword evidence="6" id="KW-0843">Virulence</keyword>
<dbReference type="PROSITE" id="PS51755">
    <property type="entry name" value="OMPR_PHOB"/>
    <property type="match status" value="1"/>
</dbReference>
<evidence type="ECO:0000256" key="4">
    <source>
        <dbReference type="ARBA" id="ARBA00023012"/>
    </source>
</evidence>
<dbReference type="InterPro" id="IPR001789">
    <property type="entry name" value="Sig_transdc_resp-reg_receiver"/>
</dbReference>
<gene>
    <name evidence="16" type="ORF">ACFOZ8_10590</name>
</gene>
<dbReference type="SUPFAM" id="SSF52172">
    <property type="entry name" value="CheY-like"/>
    <property type="match status" value="1"/>
</dbReference>
<dbReference type="Pfam" id="PF00486">
    <property type="entry name" value="Trans_reg_C"/>
    <property type="match status" value="1"/>
</dbReference>
<dbReference type="SUPFAM" id="SSF46894">
    <property type="entry name" value="C-terminal effector domain of the bipartite response regulators"/>
    <property type="match status" value="1"/>
</dbReference>
<keyword evidence="8" id="KW-0010">Activator</keyword>
<evidence type="ECO:0000256" key="3">
    <source>
        <dbReference type="ARBA" id="ARBA00022553"/>
    </source>
</evidence>
<dbReference type="PROSITE" id="PS50110">
    <property type="entry name" value="RESPONSE_REGULATORY"/>
    <property type="match status" value="1"/>
</dbReference>
<evidence type="ECO:0000256" key="2">
    <source>
        <dbReference type="ARBA" id="ARBA00022490"/>
    </source>
</evidence>
<evidence type="ECO:0000256" key="8">
    <source>
        <dbReference type="ARBA" id="ARBA00023159"/>
    </source>
</evidence>
<evidence type="ECO:0000256" key="11">
    <source>
        <dbReference type="ARBA" id="ARBA00039976"/>
    </source>
</evidence>
<accession>A0ABV8K066</accession>
<keyword evidence="9" id="KW-0804">Transcription</keyword>
<keyword evidence="2" id="KW-0963">Cytoplasm</keyword>
<dbReference type="Proteomes" id="UP001595715">
    <property type="component" value="Unassembled WGS sequence"/>
</dbReference>
<keyword evidence="5" id="KW-0805">Transcription regulation</keyword>
<dbReference type="InterPro" id="IPR011006">
    <property type="entry name" value="CheY-like_superfamily"/>
</dbReference>
<dbReference type="InterPro" id="IPR036388">
    <property type="entry name" value="WH-like_DNA-bd_sf"/>
</dbReference>
<reference evidence="17" key="1">
    <citation type="journal article" date="2019" name="Int. J. Syst. Evol. Microbiol.">
        <title>The Global Catalogue of Microorganisms (GCM) 10K type strain sequencing project: providing services to taxonomists for standard genome sequencing and annotation.</title>
        <authorList>
            <consortium name="The Broad Institute Genomics Platform"/>
            <consortium name="The Broad Institute Genome Sequencing Center for Infectious Disease"/>
            <person name="Wu L."/>
            <person name="Ma J."/>
        </authorList>
    </citation>
    <scope>NUCLEOTIDE SEQUENCE [LARGE SCALE GENOMIC DNA]</scope>
    <source>
        <strain evidence="17">IBRC-M 10987</strain>
    </source>
</reference>
<dbReference type="PANTHER" id="PTHR48111:SF49">
    <property type="entry name" value="HEME RESPONSE REGULATOR HSSR"/>
    <property type="match status" value="1"/>
</dbReference>
<evidence type="ECO:0000259" key="14">
    <source>
        <dbReference type="PROSITE" id="PS50110"/>
    </source>
</evidence>
<name>A0ABV8K066_9BACL</name>
<organism evidence="16 17">
    <name type="scientific">Paenibacillus xanthanilyticus</name>
    <dbReference type="NCBI Taxonomy" id="1783531"/>
    <lineage>
        <taxon>Bacteria</taxon>
        <taxon>Bacillati</taxon>
        <taxon>Bacillota</taxon>
        <taxon>Bacilli</taxon>
        <taxon>Bacillales</taxon>
        <taxon>Paenibacillaceae</taxon>
        <taxon>Paenibacillus</taxon>
    </lineage>
</organism>
<keyword evidence="7 13" id="KW-0238">DNA-binding</keyword>
<dbReference type="InterPro" id="IPR001867">
    <property type="entry name" value="OmpR/PhoB-type_DNA-bd"/>
</dbReference>
<evidence type="ECO:0000313" key="16">
    <source>
        <dbReference type="EMBL" id="MFC4100109.1"/>
    </source>
</evidence>
<dbReference type="Gene3D" id="6.10.250.690">
    <property type="match status" value="1"/>
</dbReference>
<feature type="modified residue" description="4-aspartylphosphate" evidence="12">
    <location>
        <position position="52"/>
    </location>
</feature>
<comment type="function">
    <text evidence="10">Member of the two-component regulatory system HssS/HssR involved in intracellular heme homeostasis and tempering of staphylococcal virulence. Phosphorylated HssR binds to a direct repeat sequence within hrtAB promoter and activates the expression of hrtAB, an efflux pump, in response to extracellular heme, hemin, hemoglobin or blood.</text>
</comment>
<evidence type="ECO:0000256" key="6">
    <source>
        <dbReference type="ARBA" id="ARBA00023026"/>
    </source>
</evidence>
<evidence type="ECO:0000256" key="5">
    <source>
        <dbReference type="ARBA" id="ARBA00023015"/>
    </source>
</evidence>
<dbReference type="SMART" id="SM00862">
    <property type="entry name" value="Trans_reg_C"/>
    <property type="match status" value="1"/>
</dbReference>
<evidence type="ECO:0000313" key="17">
    <source>
        <dbReference type="Proteomes" id="UP001595715"/>
    </source>
</evidence>
<dbReference type="CDD" id="cd00383">
    <property type="entry name" value="trans_reg_C"/>
    <property type="match status" value="1"/>
</dbReference>
<comment type="caution">
    <text evidence="16">The sequence shown here is derived from an EMBL/GenBank/DDBJ whole genome shotgun (WGS) entry which is preliminary data.</text>
</comment>
<protein>
    <recommendedName>
        <fullName evidence="11">Heme response regulator HssR</fullName>
    </recommendedName>
</protein>
<feature type="domain" description="Response regulatory" evidence="14">
    <location>
        <begin position="3"/>
        <end position="116"/>
    </location>
</feature>
<evidence type="ECO:0000256" key="1">
    <source>
        <dbReference type="ARBA" id="ARBA00004496"/>
    </source>
</evidence>
<dbReference type="InterPro" id="IPR016032">
    <property type="entry name" value="Sig_transdc_resp-reg_C-effctor"/>
</dbReference>
<dbReference type="Gene3D" id="3.40.50.2300">
    <property type="match status" value="1"/>
</dbReference>
<dbReference type="CDD" id="cd17574">
    <property type="entry name" value="REC_OmpR"/>
    <property type="match status" value="1"/>
</dbReference>
<evidence type="ECO:0000256" key="9">
    <source>
        <dbReference type="ARBA" id="ARBA00023163"/>
    </source>
</evidence>
<keyword evidence="4" id="KW-0902">Two-component regulatory system</keyword>
<feature type="domain" description="OmpR/PhoB-type" evidence="15">
    <location>
        <begin position="124"/>
        <end position="222"/>
    </location>
</feature>
<keyword evidence="3 12" id="KW-0597">Phosphoprotein</keyword>
<dbReference type="RefSeq" id="WP_377718785.1">
    <property type="nucleotide sequence ID" value="NZ_JBHSAM010000021.1"/>
</dbReference>
<evidence type="ECO:0000256" key="12">
    <source>
        <dbReference type="PROSITE-ProRule" id="PRU00169"/>
    </source>
</evidence>
<dbReference type="Gene3D" id="1.10.10.10">
    <property type="entry name" value="Winged helix-like DNA-binding domain superfamily/Winged helix DNA-binding domain"/>
    <property type="match status" value="1"/>
</dbReference>
<dbReference type="InterPro" id="IPR039420">
    <property type="entry name" value="WalR-like"/>
</dbReference>
<evidence type="ECO:0000256" key="10">
    <source>
        <dbReference type="ARBA" id="ARBA00037471"/>
    </source>
</evidence>
<dbReference type="SMART" id="SM00448">
    <property type="entry name" value="REC"/>
    <property type="match status" value="1"/>
</dbReference>
<feature type="DNA-binding region" description="OmpR/PhoB-type" evidence="13">
    <location>
        <begin position="124"/>
        <end position="222"/>
    </location>
</feature>
<keyword evidence="17" id="KW-1185">Reference proteome</keyword>
<dbReference type="EMBL" id="JBHSAM010000021">
    <property type="protein sequence ID" value="MFC4100109.1"/>
    <property type="molecule type" value="Genomic_DNA"/>
</dbReference>
<comment type="subcellular location">
    <subcellularLocation>
        <location evidence="1">Cytoplasm</location>
    </subcellularLocation>
</comment>